<dbReference type="Pfam" id="PF11209">
    <property type="entry name" value="LmeA"/>
    <property type="match status" value="1"/>
</dbReference>
<sequence length="222" mass="22474">MVSGVVALGLVAVGVLVADGFARGSAEETAADVLSQQLQVTGDPDVQIRGLLFLPQLLAGSLDDVRATAAGVALEGVEATDVVVDAAGVSLDAPYRVGSVRLEATVPTSSLQQVVAERAQMDVAVDGGVLRASGELFGIPLTAGLLPRVSDGRLLVDVQDVTLGAGTLQLDDLPGDVAERLVGIEVPLDGLPPGVLLEQAVVVPEGVRFTAGGTDVALEELP</sequence>
<name>A0ABX8GPV8_9CELL</name>
<dbReference type="Proteomes" id="UP000679335">
    <property type="component" value="Chromosome"/>
</dbReference>
<keyword evidence="2" id="KW-1185">Reference proteome</keyword>
<reference evidence="1 2" key="1">
    <citation type="submission" date="2021-05" db="EMBL/GenBank/DDBJ databases">
        <title>Novel species in genus Cellulomonas.</title>
        <authorList>
            <person name="Zhang G."/>
        </authorList>
    </citation>
    <scope>NUCLEOTIDE SEQUENCE [LARGE SCALE GENOMIC DNA]</scope>
    <source>
        <strain evidence="2">zg-ZUI157</strain>
    </source>
</reference>
<evidence type="ECO:0000313" key="2">
    <source>
        <dbReference type="Proteomes" id="UP000679335"/>
    </source>
</evidence>
<organism evidence="1 2">
    <name type="scientific">Cellulomonas dongxiuzhuiae</name>
    <dbReference type="NCBI Taxonomy" id="2819979"/>
    <lineage>
        <taxon>Bacteria</taxon>
        <taxon>Bacillati</taxon>
        <taxon>Actinomycetota</taxon>
        <taxon>Actinomycetes</taxon>
        <taxon>Micrococcales</taxon>
        <taxon>Cellulomonadaceae</taxon>
        <taxon>Cellulomonas</taxon>
    </lineage>
</organism>
<proteinExistence type="predicted"/>
<gene>
    <name evidence="1" type="ORF">KKR89_00570</name>
</gene>
<evidence type="ECO:0000313" key="1">
    <source>
        <dbReference type="EMBL" id="QWC17666.1"/>
    </source>
</evidence>
<dbReference type="EMBL" id="CP076023">
    <property type="protein sequence ID" value="QWC17666.1"/>
    <property type="molecule type" value="Genomic_DNA"/>
</dbReference>
<dbReference type="InterPro" id="IPR021373">
    <property type="entry name" value="DUF2993"/>
</dbReference>
<accession>A0ABX8GPV8</accession>
<protein>
    <submittedName>
        <fullName evidence="1">DUF2993 domain-containing protein</fullName>
    </submittedName>
</protein>